<evidence type="ECO:0000259" key="2">
    <source>
        <dbReference type="Pfam" id="PF13239"/>
    </source>
</evidence>
<accession>A0ABP8EBM3</accession>
<sequence length="102" mass="12501">MEKLPITKIDSKYERARKRVEDIKGFYYNLVTYCLVIPLLTFINYKTSWGFQWFWFPLGGWGIGLGLHAYQVFVHDGFLGRRWEERKLQEFMDQEENDQRWR</sequence>
<keyword evidence="1" id="KW-0812">Transmembrane</keyword>
<evidence type="ECO:0000313" key="4">
    <source>
        <dbReference type="Proteomes" id="UP001500027"/>
    </source>
</evidence>
<comment type="caution">
    <text evidence="3">The sequence shown here is derived from an EMBL/GenBank/DDBJ whole genome shotgun (WGS) entry which is preliminary data.</text>
</comment>
<feature type="transmembrane region" description="Helical" evidence="1">
    <location>
        <begin position="25"/>
        <end position="45"/>
    </location>
</feature>
<gene>
    <name evidence="3" type="ORF">GCM10022257_17460</name>
</gene>
<dbReference type="InterPro" id="IPR025698">
    <property type="entry name" value="2TM_dom"/>
</dbReference>
<evidence type="ECO:0000313" key="3">
    <source>
        <dbReference type="EMBL" id="GAA4269645.1"/>
    </source>
</evidence>
<keyword evidence="1" id="KW-1133">Transmembrane helix</keyword>
<dbReference type="EMBL" id="BAABAV010000001">
    <property type="protein sequence ID" value="GAA4269645.1"/>
    <property type="molecule type" value="Genomic_DNA"/>
</dbReference>
<proteinExistence type="predicted"/>
<feature type="transmembrane region" description="Helical" evidence="1">
    <location>
        <begin position="51"/>
        <end position="73"/>
    </location>
</feature>
<protein>
    <recommendedName>
        <fullName evidence="2">2TM domain-containing protein</fullName>
    </recommendedName>
</protein>
<name>A0ABP8EBM3_9FLAO</name>
<keyword evidence="4" id="KW-1185">Reference proteome</keyword>
<dbReference type="RefSeq" id="WP_139000457.1">
    <property type="nucleotide sequence ID" value="NZ_BAABAV010000001.1"/>
</dbReference>
<reference evidence="4" key="1">
    <citation type="journal article" date="2019" name="Int. J. Syst. Evol. Microbiol.">
        <title>The Global Catalogue of Microorganisms (GCM) 10K type strain sequencing project: providing services to taxonomists for standard genome sequencing and annotation.</title>
        <authorList>
            <consortium name="The Broad Institute Genomics Platform"/>
            <consortium name="The Broad Institute Genome Sequencing Center for Infectious Disease"/>
            <person name="Wu L."/>
            <person name="Ma J."/>
        </authorList>
    </citation>
    <scope>NUCLEOTIDE SEQUENCE [LARGE SCALE GENOMIC DNA]</scope>
    <source>
        <strain evidence="4">JCM 17452</strain>
    </source>
</reference>
<dbReference type="Proteomes" id="UP001500027">
    <property type="component" value="Unassembled WGS sequence"/>
</dbReference>
<feature type="domain" description="2TM" evidence="2">
    <location>
        <begin position="14"/>
        <end position="93"/>
    </location>
</feature>
<organism evidence="3 4">
    <name type="scientific">Hyunsoonleella aestuarii</name>
    <dbReference type="NCBI Taxonomy" id="912802"/>
    <lineage>
        <taxon>Bacteria</taxon>
        <taxon>Pseudomonadati</taxon>
        <taxon>Bacteroidota</taxon>
        <taxon>Flavobacteriia</taxon>
        <taxon>Flavobacteriales</taxon>
        <taxon>Flavobacteriaceae</taxon>
    </lineage>
</organism>
<keyword evidence="1" id="KW-0472">Membrane</keyword>
<evidence type="ECO:0000256" key="1">
    <source>
        <dbReference type="SAM" id="Phobius"/>
    </source>
</evidence>
<dbReference type="Pfam" id="PF13239">
    <property type="entry name" value="2TM"/>
    <property type="match status" value="1"/>
</dbReference>